<evidence type="ECO:0000313" key="1">
    <source>
        <dbReference type="EMBL" id="RZC65465.1"/>
    </source>
</evidence>
<proteinExistence type="predicted"/>
<evidence type="ECO:0000313" key="2">
    <source>
        <dbReference type="Proteomes" id="UP000316621"/>
    </source>
</evidence>
<accession>A0A4Y7K0H6</accession>
<dbReference type="Proteomes" id="UP000316621">
    <property type="component" value="Chromosome 6"/>
</dbReference>
<gene>
    <name evidence="1" type="ORF">C5167_009155</name>
</gene>
<dbReference type="AlphaFoldDB" id="A0A4Y7K0H6"/>
<sequence>MQLRRYSKEQGVAPASVSTLCHYLISGLRSLTHLEEIYV</sequence>
<keyword evidence="2" id="KW-1185">Reference proteome</keyword>
<dbReference type="Gramene" id="RZC65465">
    <property type="protein sequence ID" value="RZC65465"/>
    <property type="gene ID" value="C5167_009155"/>
</dbReference>
<reference evidence="1 2" key="1">
    <citation type="journal article" date="2018" name="Science">
        <title>The opium poppy genome and morphinan production.</title>
        <authorList>
            <person name="Guo L."/>
            <person name="Winzer T."/>
            <person name="Yang X."/>
            <person name="Li Y."/>
            <person name="Ning Z."/>
            <person name="He Z."/>
            <person name="Teodor R."/>
            <person name="Lu Y."/>
            <person name="Bowser T.A."/>
            <person name="Graham I.A."/>
            <person name="Ye K."/>
        </authorList>
    </citation>
    <scope>NUCLEOTIDE SEQUENCE [LARGE SCALE GENOMIC DNA]</scope>
    <source>
        <strain evidence="2">cv. HN1</strain>
        <tissue evidence="1">Leaves</tissue>
    </source>
</reference>
<organism evidence="1 2">
    <name type="scientific">Papaver somniferum</name>
    <name type="common">Opium poppy</name>
    <dbReference type="NCBI Taxonomy" id="3469"/>
    <lineage>
        <taxon>Eukaryota</taxon>
        <taxon>Viridiplantae</taxon>
        <taxon>Streptophyta</taxon>
        <taxon>Embryophyta</taxon>
        <taxon>Tracheophyta</taxon>
        <taxon>Spermatophyta</taxon>
        <taxon>Magnoliopsida</taxon>
        <taxon>Ranunculales</taxon>
        <taxon>Papaveraceae</taxon>
        <taxon>Papaveroideae</taxon>
        <taxon>Papaver</taxon>
    </lineage>
</organism>
<protein>
    <submittedName>
        <fullName evidence="1">Uncharacterized protein</fullName>
    </submittedName>
</protein>
<name>A0A4Y7K0H6_PAPSO</name>
<dbReference type="EMBL" id="CM010720">
    <property type="protein sequence ID" value="RZC65465.1"/>
    <property type="molecule type" value="Genomic_DNA"/>
</dbReference>